<evidence type="ECO:0000313" key="2">
    <source>
        <dbReference type="Proteomes" id="UP000307440"/>
    </source>
</evidence>
<reference evidence="1 2" key="1">
    <citation type="journal article" date="2019" name="Nat. Ecol. Evol.">
        <title>Megaphylogeny resolves global patterns of mushroom evolution.</title>
        <authorList>
            <person name="Varga T."/>
            <person name="Krizsan K."/>
            <person name="Foldi C."/>
            <person name="Dima B."/>
            <person name="Sanchez-Garcia M."/>
            <person name="Sanchez-Ramirez S."/>
            <person name="Szollosi G.J."/>
            <person name="Szarkandi J.G."/>
            <person name="Papp V."/>
            <person name="Albert L."/>
            <person name="Andreopoulos W."/>
            <person name="Angelini C."/>
            <person name="Antonin V."/>
            <person name="Barry K.W."/>
            <person name="Bougher N.L."/>
            <person name="Buchanan P."/>
            <person name="Buyck B."/>
            <person name="Bense V."/>
            <person name="Catcheside P."/>
            <person name="Chovatia M."/>
            <person name="Cooper J."/>
            <person name="Damon W."/>
            <person name="Desjardin D."/>
            <person name="Finy P."/>
            <person name="Geml J."/>
            <person name="Haridas S."/>
            <person name="Hughes K."/>
            <person name="Justo A."/>
            <person name="Karasinski D."/>
            <person name="Kautmanova I."/>
            <person name="Kiss B."/>
            <person name="Kocsube S."/>
            <person name="Kotiranta H."/>
            <person name="LaButti K.M."/>
            <person name="Lechner B.E."/>
            <person name="Liimatainen K."/>
            <person name="Lipzen A."/>
            <person name="Lukacs Z."/>
            <person name="Mihaltcheva S."/>
            <person name="Morgado L.N."/>
            <person name="Niskanen T."/>
            <person name="Noordeloos M.E."/>
            <person name="Ohm R.A."/>
            <person name="Ortiz-Santana B."/>
            <person name="Ovrebo C."/>
            <person name="Racz N."/>
            <person name="Riley R."/>
            <person name="Savchenko A."/>
            <person name="Shiryaev A."/>
            <person name="Soop K."/>
            <person name="Spirin V."/>
            <person name="Szebenyi C."/>
            <person name="Tomsovsky M."/>
            <person name="Tulloss R.E."/>
            <person name="Uehling J."/>
            <person name="Grigoriev I.V."/>
            <person name="Vagvolgyi C."/>
            <person name="Papp T."/>
            <person name="Martin F.M."/>
            <person name="Miettinen O."/>
            <person name="Hibbett D.S."/>
            <person name="Nagy L.G."/>
        </authorList>
    </citation>
    <scope>NUCLEOTIDE SEQUENCE [LARGE SCALE GENOMIC DNA]</scope>
    <source>
        <strain evidence="1 2">CBS 121175</strain>
    </source>
</reference>
<dbReference type="EMBL" id="ML210683">
    <property type="protein sequence ID" value="TFK16654.1"/>
    <property type="molecule type" value="Genomic_DNA"/>
</dbReference>
<proteinExistence type="predicted"/>
<protein>
    <submittedName>
        <fullName evidence="1">Uncharacterized protein</fullName>
    </submittedName>
</protein>
<sequence length="190" mass="21733">MDMQGMAIRIGLVSPYPEVESSEWSESSGERPHLKSIRRASKGFRWNEFSAIRWFKEVSNESMTGHNNMTNKWGMGGGRMSISLEVVFVLALRSLCRILDIRQGHRTFNVESRDCSSSTVPLELVGAPSLNSESPMRKRGRADSPTFVVISQVDGRTPRKDPRVQVLWEIENNRAQPKDYLERLKFYKDP</sequence>
<organism evidence="1 2">
    <name type="scientific">Coprinopsis marcescibilis</name>
    <name type="common">Agaric fungus</name>
    <name type="synonym">Psathyrella marcescibilis</name>
    <dbReference type="NCBI Taxonomy" id="230819"/>
    <lineage>
        <taxon>Eukaryota</taxon>
        <taxon>Fungi</taxon>
        <taxon>Dikarya</taxon>
        <taxon>Basidiomycota</taxon>
        <taxon>Agaricomycotina</taxon>
        <taxon>Agaricomycetes</taxon>
        <taxon>Agaricomycetidae</taxon>
        <taxon>Agaricales</taxon>
        <taxon>Agaricineae</taxon>
        <taxon>Psathyrellaceae</taxon>
        <taxon>Coprinopsis</taxon>
    </lineage>
</organism>
<accession>A0A5C3K9W0</accession>
<name>A0A5C3K9W0_COPMA</name>
<gene>
    <name evidence="1" type="ORF">FA15DRAFT_661995</name>
</gene>
<dbReference type="Proteomes" id="UP000307440">
    <property type="component" value="Unassembled WGS sequence"/>
</dbReference>
<keyword evidence="2" id="KW-1185">Reference proteome</keyword>
<dbReference type="AlphaFoldDB" id="A0A5C3K9W0"/>
<evidence type="ECO:0000313" key="1">
    <source>
        <dbReference type="EMBL" id="TFK16654.1"/>
    </source>
</evidence>